<dbReference type="OrthoDB" id="425534at2759"/>
<dbReference type="RefSeq" id="XP_001912740.1">
    <property type="nucleotide sequence ID" value="XM_001912705.1"/>
</dbReference>
<dbReference type="VEuPathDB" id="FungiDB:PODANS_1_5350"/>
<evidence type="ECO:0000256" key="1">
    <source>
        <dbReference type="SAM" id="MobiDB-lite"/>
    </source>
</evidence>
<sequence length="199" mass="22644">MPFRVPPPIHPAPLPKRRNTRRLPSNNVLRRLQPPSNPFRIRAYALILQNISYSAGAVQSEFRLSCIGRTVRPKWELSPDFSWSQGVKTAFPILFVNNDADNVTPLVSARNNSRAFPGSRVLVQEEGYGHTSLAAGSRCTAGWVRRYFQQGEMPDGKEGCKSDRRLFDEEEEMMGQEDELGVAVRGLRKKVRIRPFYWG</sequence>
<name>B2AAW0_PODAN</name>
<dbReference type="InterPro" id="IPR013595">
    <property type="entry name" value="Pept_S33_TAP-like_C"/>
</dbReference>
<reference evidence="3" key="2">
    <citation type="submission" date="2008-07" db="EMBL/GenBank/DDBJ databases">
        <authorList>
            <person name="Genoscope - CEA"/>
        </authorList>
    </citation>
    <scope>NUCLEOTIDE SEQUENCE</scope>
    <source>
        <strain evidence="3">S mat+</strain>
    </source>
</reference>
<dbReference type="AlphaFoldDB" id="B2AAW0"/>
<dbReference type="KEGG" id="pan:PODANSg09789"/>
<organism evidence="3">
    <name type="scientific">Podospora anserina (strain S / ATCC MYA-4624 / DSM 980 / FGSC 10383)</name>
    <name type="common">Pleurage anserina</name>
    <dbReference type="NCBI Taxonomy" id="515849"/>
    <lineage>
        <taxon>Eukaryota</taxon>
        <taxon>Fungi</taxon>
        <taxon>Dikarya</taxon>
        <taxon>Ascomycota</taxon>
        <taxon>Pezizomycotina</taxon>
        <taxon>Sordariomycetes</taxon>
        <taxon>Sordariomycetidae</taxon>
        <taxon>Sordariales</taxon>
        <taxon>Podosporaceae</taxon>
        <taxon>Podospora</taxon>
        <taxon>Podospora anserina</taxon>
    </lineage>
</organism>
<evidence type="ECO:0000259" key="2">
    <source>
        <dbReference type="Pfam" id="PF08386"/>
    </source>
</evidence>
<feature type="compositionally biased region" description="Pro residues" evidence="1">
    <location>
        <begin position="1"/>
        <end position="14"/>
    </location>
</feature>
<protein>
    <submittedName>
        <fullName evidence="3">Podospora anserina S mat+ genomic DNA chromosome 1, supercontig 1</fullName>
    </submittedName>
</protein>
<evidence type="ECO:0000313" key="3">
    <source>
        <dbReference type="EMBL" id="CAP60222.1"/>
    </source>
</evidence>
<dbReference type="EMBL" id="CU633438">
    <property type="protein sequence ID" value="CAP60222.1"/>
    <property type="molecule type" value="Genomic_DNA"/>
</dbReference>
<gene>
    <name evidence="3" type="ORF">PODANS_1_5350</name>
</gene>
<dbReference type="HOGENOM" id="CLU_1372713_0_0_1"/>
<dbReference type="Pfam" id="PF08386">
    <property type="entry name" value="Abhydrolase_4"/>
    <property type="match status" value="1"/>
</dbReference>
<feature type="domain" description="Peptidase S33 tripeptidyl aminopeptidase-like C-terminal" evidence="2">
    <location>
        <begin position="55"/>
        <end position="158"/>
    </location>
</feature>
<proteinExistence type="predicted"/>
<dbReference type="GeneID" id="6196760"/>
<reference evidence="3" key="1">
    <citation type="journal article" date="2008" name="Genome Biol.">
        <title>The genome sequence of the model ascomycete fungus Podospora anserina.</title>
        <authorList>
            <person name="Espagne E."/>
            <person name="Lespinet O."/>
            <person name="Malagnac F."/>
            <person name="Da Silva C."/>
            <person name="Jaillon O."/>
            <person name="Porcel B.M."/>
            <person name="Couloux A."/>
            <person name="Aury J.-M."/>
            <person name="Segurens B."/>
            <person name="Poulain J."/>
            <person name="Anthouard V."/>
            <person name="Grossetete S."/>
            <person name="Khalili H."/>
            <person name="Coppin E."/>
            <person name="Dequard-Chablat M."/>
            <person name="Picard M."/>
            <person name="Contamine V."/>
            <person name="Arnaise S."/>
            <person name="Bourdais A."/>
            <person name="Berteaux-Lecellier V."/>
            <person name="Gautheret D."/>
            <person name="de Vries R.P."/>
            <person name="Battaglia E."/>
            <person name="Coutinho P.M."/>
            <person name="Danchin E.G.J."/>
            <person name="Henrissat B."/>
            <person name="El Khoury R."/>
            <person name="Sainsard-Chanet A."/>
            <person name="Boivin A."/>
            <person name="Pinan-Lucarre B."/>
            <person name="Sellem C.H."/>
            <person name="Debuchy R."/>
            <person name="Wincker P."/>
            <person name="Weissenbach J."/>
            <person name="Silar P."/>
        </authorList>
    </citation>
    <scope>NUCLEOTIDE SEQUENCE [LARGE SCALE GENOMIC DNA]</scope>
    <source>
        <strain evidence="3">S mat+</strain>
    </source>
</reference>
<accession>B2AAW0</accession>
<feature type="region of interest" description="Disordered" evidence="1">
    <location>
        <begin position="1"/>
        <end position="30"/>
    </location>
</feature>